<dbReference type="InterPro" id="IPR001996">
    <property type="entry name" value="PTS_IIB_1"/>
</dbReference>
<evidence type="ECO:0000256" key="5">
    <source>
        <dbReference type="PROSITE-ProRule" id="PRU00421"/>
    </source>
</evidence>
<dbReference type="GO" id="GO:0090563">
    <property type="term" value="F:protein-phosphocysteine-sugar phosphotransferase activity"/>
    <property type="evidence" value="ECO:0007669"/>
    <property type="project" value="TreeGrafter"/>
</dbReference>
<dbReference type="GO" id="GO:0008982">
    <property type="term" value="F:protein-N(PI)-phosphohistidine-sugar phosphotransferase activity"/>
    <property type="evidence" value="ECO:0007669"/>
    <property type="project" value="InterPro"/>
</dbReference>
<gene>
    <name evidence="8" type="ORF">EDD60_10394</name>
</gene>
<keyword evidence="4" id="KW-0598">Phosphotransferase system</keyword>
<name>A0A4R3Z732_9FIRM</name>
<evidence type="ECO:0000256" key="6">
    <source>
        <dbReference type="SAM" id="Phobius"/>
    </source>
</evidence>
<evidence type="ECO:0000256" key="2">
    <source>
        <dbReference type="ARBA" id="ARBA00022597"/>
    </source>
</evidence>
<evidence type="ECO:0000256" key="3">
    <source>
        <dbReference type="ARBA" id="ARBA00022679"/>
    </source>
</evidence>
<dbReference type="InterPro" id="IPR050429">
    <property type="entry name" value="PTS_Glucose_EIICBA"/>
</dbReference>
<dbReference type="PROSITE" id="PS51098">
    <property type="entry name" value="PTS_EIIB_TYPE_1"/>
    <property type="match status" value="1"/>
</dbReference>
<accession>A0A4R3Z732</accession>
<organism evidence="8 9">
    <name type="scientific">Longibaculum muris</name>
    <dbReference type="NCBI Taxonomy" id="1796628"/>
    <lineage>
        <taxon>Bacteria</taxon>
        <taxon>Bacillati</taxon>
        <taxon>Bacillota</taxon>
        <taxon>Erysipelotrichia</taxon>
        <taxon>Erysipelotrichales</taxon>
        <taxon>Coprobacillaceae</taxon>
        <taxon>Longibaculum</taxon>
    </lineage>
</organism>
<evidence type="ECO:0000313" key="9">
    <source>
        <dbReference type="Proteomes" id="UP000295515"/>
    </source>
</evidence>
<dbReference type="InterPro" id="IPR036878">
    <property type="entry name" value="Glu_permease_IIB"/>
</dbReference>
<comment type="caution">
    <text evidence="8">The sequence shown here is derived from an EMBL/GenBank/DDBJ whole genome shotgun (WGS) entry which is preliminary data.</text>
</comment>
<keyword evidence="3 8" id="KW-0808">Transferase</keyword>
<sequence>MDFQYVLIIIGIILAILLLYFGFTRFIKNKDLSQEVVSTINIDVLLKALGGKDNILDVDSSPSKLTVTLKSHNGIDIDKIKELGASGIVEGKENLSMIFGKQSSLIAQDLKNSL</sequence>
<dbReference type="AlphaFoldDB" id="A0A4R3Z732"/>
<feature type="transmembrane region" description="Helical" evidence="6">
    <location>
        <begin position="6"/>
        <end position="23"/>
    </location>
</feature>
<keyword evidence="9" id="KW-1185">Reference proteome</keyword>
<feature type="domain" description="PTS EIIB type-1" evidence="7">
    <location>
        <begin position="39"/>
        <end position="114"/>
    </location>
</feature>
<keyword evidence="6" id="KW-0472">Membrane</keyword>
<dbReference type="GO" id="GO:0005886">
    <property type="term" value="C:plasma membrane"/>
    <property type="evidence" value="ECO:0007669"/>
    <property type="project" value="TreeGrafter"/>
</dbReference>
<evidence type="ECO:0000259" key="7">
    <source>
        <dbReference type="PROSITE" id="PS51098"/>
    </source>
</evidence>
<dbReference type="GO" id="GO:0009401">
    <property type="term" value="P:phosphoenolpyruvate-dependent sugar phosphotransferase system"/>
    <property type="evidence" value="ECO:0007669"/>
    <property type="project" value="UniProtKB-KW"/>
</dbReference>
<evidence type="ECO:0000256" key="4">
    <source>
        <dbReference type="ARBA" id="ARBA00022683"/>
    </source>
</evidence>
<dbReference type="PANTHER" id="PTHR30009:SF24">
    <property type="entry name" value="PTS SYSTEM, IIBC COMPONENT"/>
    <property type="match status" value="1"/>
</dbReference>
<dbReference type="GeneID" id="98914579"/>
<protein>
    <submittedName>
        <fullName evidence="8">Phosphotransferase system IIB component</fullName>
    </submittedName>
</protein>
<keyword evidence="6" id="KW-1133">Transmembrane helix</keyword>
<evidence type="ECO:0000256" key="1">
    <source>
        <dbReference type="ARBA" id="ARBA00022448"/>
    </source>
</evidence>
<dbReference type="RefSeq" id="WP_066448972.1">
    <property type="nucleotide sequence ID" value="NZ_JANKBF010000001.1"/>
</dbReference>
<keyword evidence="1" id="KW-0813">Transport</keyword>
<dbReference type="Gene3D" id="3.30.1360.60">
    <property type="entry name" value="Glucose permease domain IIB"/>
    <property type="match status" value="1"/>
</dbReference>
<reference evidence="8 9" key="1">
    <citation type="submission" date="2019-03" db="EMBL/GenBank/DDBJ databases">
        <title>Genomic Encyclopedia of Type Strains, Phase IV (KMG-IV): sequencing the most valuable type-strain genomes for metagenomic binning, comparative biology and taxonomic classification.</title>
        <authorList>
            <person name="Goeker M."/>
        </authorList>
    </citation>
    <scope>NUCLEOTIDE SEQUENCE [LARGE SCALE GENOMIC DNA]</scope>
    <source>
        <strain evidence="8 9">DSM 29487</strain>
    </source>
</reference>
<dbReference type="Proteomes" id="UP000295515">
    <property type="component" value="Unassembled WGS sequence"/>
</dbReference>
<evidence type="ECO:0000313" key="8">
    <source>
        <dbReference type="EMBL" id="TCW01639.1"/>
    </source>
</evidence>
<dbReference type="SUPFAM" id="SSF55604">
    <property type="entry name" value="Glucose permease domain IIB"/>
    <property type="match status" value="1"/>
</dbReference>
<comment type="caution">
    <text evidence="5">Lacks conserved residue(s) required for the propagation of feature annotation.</text>
</comment>
<dbReference type="EMBL" id="SMCQ01000003">
    <property type="protein sequence ID" value="TCW01639.1"/>
    <property type="molecule type" value="Genomic_DNA"/>
</dbReference>
<keyword evidence="2" id="KW-0762">Sugar transport</keyword>
<proteinExistence type="predicted"/>
<keyword evidence="6" id="KW-0812">Transmembrane</keyword>
<dbReference type="PANTHER" id="PTHR30009">
    <property type="entry name" value="CYTOCHROME C-TYPE SYNTHESIS PROTEIN AND PTS TRANSMEMBRANE COMPONENT"/>
    <property type="match status" value="1"/>
</dbReference>